<sequence length="297" mass="33429">MIKIDVSLVRDLIDAQFPQWSHLPITPVAFSGWDNRTFHLGTKMSVRLPSAEAYALQVDKEQQWLPYLAPHLPLDIPQPIAKGRPTSDYPWQWSIYPWIEGQAASVACIRDKCLFAKDLAHFLQKLQRIDPRDGPLAGEHSFFRGGSLGTYHAEVEEALKILSKNQDVSLLTSIWSTALKEAWKKTPVWIHGDVATGNLLVREGRLCAVIDFGQLALGDPACDLVITWTFFAGKSRDAFRQALQLDNATWARARGWALWKALIVCAQLPGTNPLEIEKSWNVLKEISADFKMENSLN</sequence>
<feature type="domain" description="Aminoglycoside phosphotransferase" evidence="1">
    <location>
        <begin position="31"/>
        <end position="256"/>
    </location>
</feature>
<dbReference type="InterPro" id="IPR051678">
    <property type="entry name" value="AGP_Transferase"/>
</dbReference>
<dbReference type="Proteomes" id="UP000255297">
    <property type="component" value="Unassembled WGS sequence"/>
</dbReference>
<gene>
    <name evidence="2" type="ORF">NCTC11532_02998</name>
</gene>
<dbReference type="RefSeq" id="WP_031566617.1">
    <property type="nucleotide sequence ID" value="NZ_CAAAIS010000006.1"/>
</dbReference>
<evidence type="ECO:0000313" key="2">
    <source>
        <dbReference type="EMBL" id="STY31646.1"/>
    </source>
</evidence>
<keyword evidence="3" id="KW-1185">Reference proteome</keyword>
<dbReference type="InterPro" id="IPR011009">
    <property type="entry name" value="Kinase-like_dom_sf"/>
</dbReference>
<dbReference type="InterPro" id="IPR002575">
    <property type="entry name" value="Aminoglycoside_PTrfase"/>
</dbReference>
<reference evidence="2 3" key="1">
    <citation type="submission" date="2018-06" db="EMBL/GenBank/DDBJ databases">
        <authorList>
            <consortium name="Pathogen Informatics"/>
            <person name="Doyle S."/>
        </authorList>
    </citation>
    <scope>NUCLEOTIDE SEQUENCE [LARGE SCALE GENOMIC DNA]</scope>
    <source>
        <strain evidence="2 3">NCTC11532</strain>
    </source>
</reference>
<dbReference type="GO" id="GO:0016740">
    <property type="term" value="F:transferase activity"/>
    <property type="evidence" value="ECO:0007669"/>
    <property type="project" value="UniProtKB-KW"/>
</dbReference>
<dbReference type="OrthoDB" id="3806873at2"/>
<evidence type="ECO:0000313" key="3">
    <source>
        <dbReference type="Proteomes" id="UP000255297"/>
    </source>
</evidence>
<dbReference type="Gene3D" id="3.30.200.20">
    <property type="entry name" value="Phosphorylase Kinase, domain 1"/>
    <property type="match status" value="1"/>
</dbReference>
<evidence type="ECO:0000259" key="1">
    <source>
        <dbReference type="Pfam" id="PF01636"/>
    </source>
</evidence>
<keyword evidence="2" id="KW-0808">Transferase</keyword>
<dbReference type="SUPFAM" id="SSF56112">
    <property type="entry name" value="Protein kinase-like (PK-like)"/>
    <property type="match status" value="1"/>
</dbReference>
<dbReference type="Pfam" id="PF01636">
    <property type="entry name" value="APH"/>
    <property type="match status" value="1"/>
</dbReference>
<accession>A0A378LUZ9</accession>
<dbReference type="STRING" id="1122170.GCA_000701265_01462"/>
<organism evidence="2 3">
    <name type="scientific">Legionella wadsworthii</name>
    <dbReference type="NCBI Taxonomy" id="28088"/>
    <lineage>
        <taxon>Bacteria</taxon>
        <taxon>Pseudomonadati</taxon>
        <taxon>Pseudomonadota</taxon>
        <taxon>Gammaproteobacteria</taxon>
        <taxon>Legionellales</taxon>
        <taxon>Legionellaceae</taxon>
        <taxon>Legionella</taxon>
    </lineage>
</organism>
<dbReference type="PANTHER" id="PTHR21310:SF42">
    <property type="entry name" value="BIFUNCTIONAL AAC_APH"/>
    <property type="match status" value="1"/>
</dbReference>
<name>A0A378LUZ9_9GAMM</name>
<proteinExistence type="predicted"/>
<dbReference type="EMBL" id="UGPB01000001">
    <property type="protein sequence ID" value="STY31646.1"/>
    <property type="molecule type" value="Genomic_DNA"/>
</dbReference>
<protein>
    <submittedName>
        <fullName evidence="2">Aminoglycoside phosphotransferase</fullName>
    </submittedName>
</protein>
<dbReference type="PANTHER" id="PTHR21310">
    <property type="entry name" value="AMINOGLYCOSIDE PHOSPHOTRANSFERASE-RELATED-RELATED"/>
    <property type="match status" value="1"/>
</dbReference>
<dbReference type="Gene3D" id="3.90.1200.10">
    <property type="match status" value="1"/>
</dbReference>
<dbReference type="AlphaFoldDB" id="A0A378LUZ9"/>
<dbReference type="CDD" id="cd05155">
    <property type="entry name" value="APH_ChoK_like_1"/>
    <property type="match status" value="1"/>
</dbReference>